<dbReference type="GO" id="GO:0005886">
    <property type="term" value="C:plasma membrane"/>
    <property type="evidence" value="ECO:0007669"/>
    <property type="project" value="UniProtKB-SubCell"/>
</dbReference>
<proteinExistence type="inferred from homology"/>
<dbReference type="RefSeq" id="XP_002501450.1">
    <property type="nucleotide sequence ID" value="XM_002501404.1"/>
</dbReference>
<dbReference type="Pfam" id="PF04144">
    <property type="entry name" value="SCAMP"/>
    <property type="match status" value="1"/>
</dbReference>
<dbReference type="GO" id="GO:0030658">
    <property type="term" value="C:transport vesicle membrane"/>
    <property type="evidence" value="ECO:0007669"/>
    <property type="project" value="UniProtKB-SubCell"/>
</dbReference>
<gene>
    <name evidence="7" type="ORF">MICPUN_108130</name>
</gene>
<feature type="transmembrane region" description="Helical" evidence="6">
    <location>
        <begin position="102"/>
        <end position="121"/>
    </location>
</feature>
<evidence type="ECO:0000313" key="7">
    <source>
        <dbReference type="EMBL" id="ACO62708.1"/>
    </source>
</evidence>
<keyword evidence="6" id="KW-0813">Transport</keyword>
<dbReference type="Proteomes" id="UP000002009">
    <property type="component" value="Chromosome 4"/>
</dbReference>
<feature type="transmembrane region" description="Helical" evidence="6">
    <location>
        <begin position="73"/>
        <end position="96"/>
    </location>
</feature>
<dbReference type="OMA" id="EDYNYPP"/>
<evidence type="ECO:0000256" key="3">
    <source>
        <dbReference type="ARBA" id="ARBA00022692"/>
    </source>
</evidence>
<dbReference type="EMBL" id="CP001325">
    <property type="protein sequence ID" value="ACO62708.1"/>
    <property type="molecule type" value="Genomic_DNA"/>
</dbReference>
<reference evidence="7 8" key="1">
    <citation type="journal article" date="2009" name="Science">
        <title>Green evolution and dynamic adaptations revealed by genomes of the marine picoeukaryotes Micromonas.</title>
        <authorList>
            <person name="Worden A.Z."/>
            <person name="Lee J.H."/>
            <person name="Mock T."/>
            <person name="Rouze P."/>
            <person name="Simmons M.P."/>
            <person name="Aerts A.L."/>
            <person name="Allen A.E."/>
            <person name="Cuvelier M.L."/>
            <person name="Derelle E."/>
            <person name="Everett M.V."/>
            <person name="Foulon E."/>
            <person name="Grimwood J."/>
            <person name="Gundlach H."/>
            <person name="Henrissat B."/>
            <person name="Napoli C."/>
            <person name="McDonald S.M."/>
            <person name="Parker M.S."/>
            <person name="Rombauts S."/>
            <person name="Salamov A."/>
            <person name="Von Dassow P."/>
            <person name="Badger J.H."/>
            <person name="Coutinho P.M."/>
            <person name="Demir E."/>
            <person name="Dubchak I."/>
            <person name="Gentemann C."/>
            <person name="Eikrem W."/>
            <person name="Gready J.E."/>
            <person name="John U."/>
            <person name="Lanier W."/>
            <person name="Lindquist E.A."/>
            <person name="Lucas S."/>
            <person name="Mayer K.F."/>
            <person name="Moreau H."/>
            <person name="Not F."/>
            <person name="Otillar R."/>
            <person name="Panaud O."/>
            <person name="Pangilinan J."/>
            <person name="Paulsen I."/>
            <person name="Piegu B."/>
            <person name="Poliakov A."/>
            <person name="Robbens S."/>
            <person name="Schmutz J."/>
            <person name="Toulza E."/>
            <person name="Wyss T."/>
            <person name="Zelensky A."/>
            <person name="Zhou K."/>
            <person name="Armbrust E.V."/>
            <person name="Bhattacharya D."/>
            <person name="Goodenough U.W."/>
            <person name="Van de Peer Y."/>
            <person name="Grigoriev I.V."/>
        </authorList>
    </citation>
    <scope>NUCLEOTIDE SEQUENCE [LARGE SCALE GENOMIC DNA]</scope>
    <source>
        <strain evidence="8">RCC299 / NOUM17</strain>
    </source>
</reference>
<comment type="function">
    <text evidence="1 6">Probably involved in membrane trafficking.</text>
</comment>
<protein>
    <recommendedName>
        <fullName evidence="6">Secretory carrier-associated membrane protein</fullName>
        <shortName evidence="6">Secretory carrier membrane protein</shortName>
    </recommendedName>
</protein>
<dbReference type="InParanoid" id="C1E4E4"/>
<evidence type="ECO:0000256" key="4">
    <source>
        <dbReference type="ARBA" id="ARBA00022989"/>
    </source>
</evidence>
<dbReference type="GeneID" id="8243129"/>
<dbReference type="KEGG" id="mis:MICPUN_108130"/>
<evidence type="ECO:0000256" key="2">
    <source>
        <dbReference type="ARBA" id="ARBA00010482"/>
    </source>
</evidence>
<keyword evidence="4 6" id="KW-1133">Transmembrane helix</keyword>
<dbReference type="InterPro" id="IPR007273">
    <property type="entry name" value="SCAMP"/>
</dbReference>
<feature type="transmembrane region" description="Helical" evidence="6">
    <location>
        <begin position="181"/>
        <end position="205"/>
    </location>
</feature>
<dbReference type="OrthoDB" id="565522at2759"/>
<dbReference type="GO" id="GO:0015031">
    <property type="term" value="P:protein transport"/>
    <property type="evidence" value="ECO:0007669"/>
    <property type="project" value="InterPro"/>
</dbReference>
<evidence type="ECO:0000313" key="8">
    <source>
        <dbReference type="Proteomes" id="UP000002009"/>
    </source>
</evidence>
<accession>C1E4E4</accession>
<keyword evidence="5 6" id="KW-0472">Membrane</keyword>
<dbReference type="AlphaFoldDB" id="C1E4E4"/>
<evidence type="ECO:0000256" key="5">
    <source>
        <dbReference type="ARBA" id="ARBA00023136"/>
    </source>
</evidence>
<evidence type="ECO:0000256" key="6">
    <source>
        <dbReference type="RuleBase" id="RU363122"/>
    </source>
</evidence>
<keyword evidence="6" id="KW-0968">Cytoplasmic vesicle</keyword>
<name>C1E4E4_MICCC</name>
<comment type="subcellular location">
    <subcellularLocation>
        <location evidence="6">Cell membrane</location>
        <topology evidence="6">Multi-pass membrane protein</topology>
    </subcellularLocation>
    <subcellularLocation>
        <location evidence="6">Cytoplasmic vesicle</location>
        <location evidence="6">Secretory vesicle membrane</location>
        <topology evidence="6">Multi-pass membrane protein</topology>
    </subcellularLocation>
</comment>
<keyword evidence="3 6" id="KW-0812">Transmembrane</keyword>
<keyword evidence="6" id="KW-1003">Cell membrane</keyword>
<keyword evidence="8" id="KW-1185">Reference proteome</keyword>
<organism evidence="7 8">
    <name type="scientific">Micromonas commoda (strain RCC299 / NOUM17 / CCMP2709)</name>
    <name type="common">Picoplanktonic green alga</name>
    <dbReference type="NCBI Taxonomy" id="296587"/>
    <lineage>
        <taxon>Eukaryota</taxon>
        <taxon>Viridiplantae</taxon>
        <taxon>Chlorophyta</taxon>
        <taxon>Mamiellophyceae</taxon>
        <taxon>Mamiellales</taxon>
        <taxon>Mamiellaceae</taxon>
        <taxon>Micromonas</taxon>
    </lineage>
</organism>
<comment type="similarity">
    <text evidence="2 6">Belongs to the SCAMP family.</text>
</comment>
<feature type="transmembrane region" description="Helical" evidence="6">
    <location>
        <begin position="141"/>
        <end position="161"/>
    </location>
</feature>
<evidence type="ECO:0000256" key="1">
    <source>
        <dbReference type="ARBA" id="ARBA00004003"/>
    </source>
</evidence>
<sequence length="218" mass="24490">MAAMVGGAALKTVMSTAVNSQIRGYKERRAEAKSQVDWEDYNYPPYLRVLHYNLDDVEDANAKFAVRIANINYLMACSTFCVNCFGTFVLACGGLKLKGVHLIYAIFNLIIYSIVGMYAFYKAYKGLATKNGRLTDYYLGLQVLFIIFFLVASIVSGANYYGWTNVKRASDSDKLSGFWVFWTFFESALWTIDYLVGGWALYLVAKNKTDKIGGLLGF</sequence>